<dbReference type="InterPro" id="IPR036390">
    <property type="entry name" value="WH_DNA-bd_sf"/>
</dbReference>
<dbReference type="AlphaFoldDB" id="A0A853IPQ1"/>
<gene>
    <name evidence="6" type="ORF">H0I39_11535</name>
</gene>
<sequence length="223" mass="24624">MPPRLTVFAHPHSLPAADSASAHVEALAHRGAERHYRRGTLIIQEGDRGDTLYIVRSGRLRAFVADASGKELTLGLYGPGEYVGEMSLDGGPRSASVEAAEATVCAVITRDDLLAYIADHPDFALELMSRLIRRARLATENARSVALIDVYGRLTSLLHRLAEPPDAEGHRLLRERLTHQQIASHLACSREMVSRLLKDLEIGGYVALRERRLVLLKALPARW</sequence>
<keyword evidence="3" id="KW-0804">Transcription</keyword>
<dbReference type="GO" id="GO:0003677">
    <property type="term" value="F:DNA binding"/>
    <property type="evidence" value="ECO:0007669"/>
    <property type="project" value="UniProtKB-KW"/>
</dbReference>
<comment type="caution">
    <text evidence="6">The sequence shown here is derived from an EMBL/GenBank/DDBJ whole genome shotgun (WGS) entry which is preliminary data.</text>
</comment>
<reference evidence="6 7" key="1">
    <citation type="submission" date="2020-07" db="EMBL/GenBank/DDBJ databases">
        <authorList>
            <person name="Maaloum M."/>
        </authorList>
    </citation>
    <scope>NUCLEOTIDE SEQUENCE [LARGE SCALE GENOMIC DNA]</scope>
    <source>
        <strain evidence="6 7">GCS-AN-3</strain>
    </source>
</reference>
<dbReference type="Pfam" id="PF00027">
    <property type="entry name" value="cNMP_binding"/>
    <property type="match status" value="1"/>
</dbReference>
<dbReference type="Gene3D" id="1.10.10.10">
    <property type="entry name" value="Winged helix-like DNA-binding domain superfamily/Winged helix DNA-binding domain"/>
    <property type="match status" value="1"/>
</dbReference>
<dbReference type="PROSITE" id="PS50042">
    <property type="entry name" value="CNMP_BINDING_3"/>
    <property type="match status" value="1"/>
</dbReference>
<name>A0A853IPQ1_9BURK</name>
<dbReference type="SUPFAM" id="SSF46785">
    <property type="entry name" value="Winged helix' DNA-binding domain"/>
    <property type="match status" value="1"/>
</dbReference>
<keyword evidence="2" id="KW-0238">DNA-binding</keyword>
<dbReference type="GO" id="GO:0003700">
    <property type="term" value="F:DNA-binding transcription factor activity"/>
    <property type="evidence" value="ECO:0007669"/>
    <property type="project" value="TreeGrafter"/>
</dbReference>
<evidence type="ECO:0000313" key="6">
    <source>
        <dbReference type="EMBL" id="NZA02222.1"/>
    </source>
</evidence>
<protein>
    <submittedName>
        <fullName evidence="6">Crp/Fnr family transcriptional regulator</fullName>
    </submittedName>
</protein>
<keyword evidence="1" id="KW-0805">Transcription regulation</keyword>
<dbReference type="InterPro" id="IPR018488">
    <property type="entry name" value="cNMP-bd_CS"/>
</dbReference>
<accession>A0A853IPQ1</accession>
<feature type="domain" description="HTH crp-type" evidence="5">
    <location>
        <begin position="148"/>
        <end position="219"/>
    </location>
</feature>
<dbReference type="InterPro" id="IPR018490">
    <property type="entry name" value="cNMP-bd_dom_sf"/>
</dbReference>
<dbReference type="PROSITE" id="PS00888">
    <property type="entry name" value="CNMP_BINDING_1"/>
    <property type="match status" value="1"/>
</dbReference>
<dbReference type="InterPro" id="IPR012318">
    <property type="entry name" value="HTH_CRP"/>
</dbReference>
<dbReference type="Pfam" id="PF13545">
    <property type="entry name" value="HTH_Crp_2"/>
    <property type="match status" value="1"/>
</dbReference>
<dbReference type="EMBL" id="JACCKX010000001">
    <property type="protein sequence ID" value="NZA02222.1"/>
    <property type="molecule type" value="Genomic_DNA"/>
</dbReference>
<dbReference type="SUPFAM" id="SSF51206">
    <property type="entry name" value="cAMP-binding domain-like"/>
    <property type="match status" value="1"/>
</dbReference>
<dbReference type="SMART" id="SM00100">
    <property type="entry name" value="cNMP"/>
    <property type="match status" value="1"/>
</dbReference>
<dbReference type="PRINTS" id="PR00103">
    <property type="entry name" value="CAMPKINASE"/>
</dbReference>
<dbReference type="InterPro" id="IPR000595">
    <property type="entry name" value="cNMP-bd_dom"/>
</dbReference>
<dbReference type="InterPro" id="IPR050397">
    <property type="entry name" value="Env_Response_Regulators"/>
</dbReference>
<dbReference type="PROSITE" id="PS51063">
    <property type="entry name" value="HTH_CRP_2"/>
    <property type="match status" value="1"/>
</dbReference>
<keyword evidence="7" id="KW-1185">Reference proteome</keyword>
<evidence type="ECO:0000256" key="2">
    <source>
        <dbReference type="ARBA" id="ARBA00023125"/>
    </source>
</evidence>
<dbReference type="PANTHER" id="PTHR24567">
    <property type="entry name" value="CRP FAMILY TRANSCRIPTIONAL REGULATORY PROTEIN"/>
    <property type="match status" value="1"/>
</dbReference>
<dbReference type="Proteomes" id="UP000589716">
    <property type="component" value="Unassembled WGS sequence"/>
</dbReference>
<dbReference type="InterPro" id="IPR014710">
    <property type="entry name" value="RmlC-like_jellyroll"/>
</dbReference>
<organism evidence="6 7">
    <name type="scientific">Ottowia beijingensis</name>
    <dbReference type="NCBI Taxonomy" id="1207057"/>
    <lineage>
        <taxon>Bacteria</taxon>
        <taxon>Pseudomonadati</taxon>
        <taxon>Pseudomonadota</taxon>
        <taxon>Betaproteobacteria</taxon>
        <taxon>Burkholderiales</taxon>
        <taxon>Comamonadaceae</taxon>
        <taxon>Ottowia</taxon>
    </lineage>
</organism>
<dbReference type="SMART" id="SM00419">
    <property type="entry name" value="HTH_CRP"/>
    <property type="match status" value="1"/>
</dbReference>
<evidence type="ECO:0000259" key="4">
    <source>
        <dbReference type="PROSITE" id="PS50042"/>
    </source>
</evidence>
<dbReference type="RefSeq" id="WP_180550572.1">
    <property type="nucleotide sequence ID" value="NZ_JACCKX010000001.1"/>
</dbReference>
<dbReference type="InterPro" id="IPR036388">
    <property type="entry name" value="WH-like_DNA-bd_sf"/>
</dbReference>
<dbReference type="PANTHER" id="PTHR24567:SF74">
    <property type="entry name" value="HTH-TYPE TRANSCRIPTIONAL REGULATOR ARCR"/>
    <property type="match status" value="1"/>
</dbReference>
<feature type="domain" description="Cyclic nucleotide-binding" evidence="4">
    <location>
        <begin position="33"/>
        <end position="134"/>
    </location>
</feature>
<evidence type="ECO:0000259" key="5">
    <source>
        <dbReference type="PROSITE" id="PS51063"/>
    </source>
</evidence>
<dbReference type="CDD" id="cd00038">
    <property type="entry name" value="CAP_ED"/>
    <property type="match status" value="1"/>
</dbReference>
<dbReference type="Gene3D" id="2.60.120.10">
    <property type="entry name" value="Jelly Rolls"/>
    <property type="match status" value="1"/>
</dbReference>
<proteinExistence type="predicted"/>
<evidence type="ECO:0000256" key="1">
    <source>
        <dbReference type="ARBA" id="ARBA00023015"/>
    </source>
</evidence>
<evidence type="ECO:0000313" key="7">
    <source>
        <dbReference type="Proteomes" id="UP000589716"/>
    </source>
</evidence>
<evidence type="ECO:0000256" key="3">
    <source>
        <dbReference type="ARBA" id="ARBA00023163"/>
    </source>
</evidence>
<dbReference type="GO" id="GO:0005829">
    <property type="term" value="C:cytosol"/>
    <property type="evidence" value="ECO:0007669"/>
    <property type="project" value="TreeGrafter"/>
</dbReference>